<dbReference type="PANTHER" id="PTHR33941">
    <property type="entry name" value="PROPANEDIOL UTILIZATION PROTEIN PDUA"/>
    <property type="match status" value="1"/>
</dbReference>
<reference evidence="5 6" key="1">
    <citation type="submission" date="2017-03" db="EMBL/GenBank/DDBJ databases">
        <authorList>
            <person name="Afonso C.L."/>
            <person name="Miller P.J."/>
            <person name="Scott M.A."/>
            <person name="Spackman E."/>
            <person name="Goraichik I."/>
            <person name="Dimitrov K.M."/>
            <person name="Suarez D.L."/>
            <person name="Swayne D.E."/>
        </authorList>
    </citation>
    <scope>NUCLEOTIDE SEQUENCE [LARGE SCALE GENOMIC DNA]</scope>
    <source>
        <strain evidence="5">SB41UT1</strain>
    </source>
</reference>
<dbReference type="GO" id="GO:0031469">
    <property type="term" value="C:bacterial microcompartment"/>
    <property type="evidence" value="ECO:0007669"/>
    <property type="project" value="UniProtKB-SubCell"/>
</dbReference>
<organism evidence="5 6">
    <name type="scientific">Parendozoicomonas haliclonae</name>
    <dbReference type="NCBI Taxonomy" id="1960125"/>
    <lineage>
        <taxon>Bacteria</taxon>
        <taxon>Pseudomonadati</taxon>
        <taxon>Pseudomonadota</taxon>
        <taxon>Gammaproteobacteria</taxon>
        <taxon>Oceanospirillales</taxon>
        <taxon>Endozoicomonadaceae</taxon>
        <taxon>Parendozoicomonas</taxon>
    </lineage>
</organism>
<evidence type="ECO:0000256" key="2">
    <source>
        <dbReference type="ARBA" id="ARBA00024446"/>
    </source>
</evidence>
<keyword evidence="2" id="KW-1283">Bacterial microcompartment</keyword>
<protein>
    <recommendedName>
        <fullName evidence="4">BMC domain-containing protein</fullName>
    </recommendedName>
</protein>
<evidence type="ECO:0000256" key="1">
    <source>
        <dbReference type="ARBA" id="ARBA00024322"/>
    </source>
</evidence>
<gene>
    <name evidence="5" type="ORF">EHSB41UT_03921</name>
</gene>
<name>A0A1X7APV4_9GAMM</name>
<dbReference type="PROSITE" id="PS51930">
    <property type="entry name" value="BMC_2"/>
    <property type="match status" value="1"/>
</dbReference>
<dbReference type="SUPFAM" id="SSF143414">
    <property type="entry name" value="CcmK-like"/>
    <property type="match status" value="1"/>
</dbReference>
<accession>A0A1X7APV4</accession>
<dbReference type="InterPro" id="IPR044872">
    <property type="entry name" value="CcmK/CsoS1_BMC"/>
</dbReference>
<comment type="similarity">
    <text evidence="3">Belongs to the bacterial microcompartments protein family.</text>
</comment>
<dbReference type="PANTHER" id="PTHR33941:SF11">
    <property type="entry name" value="BACTERIAL MICROCOMPARTMENT SHELL PROTEIN PDUJ"/>
    <property type="match status" value="1"/>
</dbReference>
<evidence type="ECO:0000259" key="4">
    <source>
        <dbReference type="PROSITE" id="PS51930"/>
    </source>
</evidence>
<comment type="subcellular location">
    <subcellularLocation>
        <location evidence="1">Bacterial microcompartment</location>
    </subcellularLocation>
</comment>
<evidence type="ECO:0000313" key="6">
    <source>
        <dbReference type="Proteomes" id="UP000196573"/>
    </source>
</evidence>
<dbReference type="InterPro" id="IPR037233">
    <property type="entry name" value="CcmK-like_sf"/>
</dbReference>
<dbReference type="AlphaFoldDB" id="A0A1X7APV4"/>
<dbReference type="RefSeq" id="WP_242667368.1">
    <property type="nucleotide sequence ID" value="NZ_CBCSCN010000005.1"/>
</dbReference>
<dbReference type="CDD" id="cd07045">
    <property type="entry name" value="BMC_CcmK_like"/>
    <property type="match status" value="1"/>
</dbReference>
<dbReference type="EMBL" id="FWPT01000010">
    <property type="protein sequence ID" value="SMA50130.1"/>
    <property type="molecule type" value="Genomic_DNA"/>
</dbReference>
<dbReference type="InterPro" id="IPR000249">
    <property type="entry name" value="BMC_dom"/>
</dbReference>
<dbReference type="Pfam" id="PF00936">
    <property type="entry name" value="BMC"/>
    <property type="match status" value="1"/>
</dbReference>
<dbReference type="Gene3D" id="3.30.70.1710">
    <property type="match status" value="1"/>
</dbReference>
<dbReference type="SMART" id="SM00877">
    <property type="entry name" value="BMC"/>
    <property type="match status" value="1"/>
</dbReference>
<sequence>MPTITEQVNGMTGRKAAGFIEVLGYLAAVKVADICLKSANVEIMAVKTAKGGLWTTALSGDVGAVRAAVEAAVGALANDRCLVSSHVIARPIEELQVLFDDAPYPIKKQSDIKAETPAPIEVIPEPEAGLPVVEELEKLIDQQELTVADEKVLTEKELYQCRTVDLRHMARLIEDFSIARKKIKFAKKDDLVKAILAARKKQN</sequence>
<keyword evidence="6" id="KW-1185">Reference proteome</keyword>
<dbReference type="Proteomes" id="UP000196573">
    <property type="component" value="Unassembled WGS sequence"/>
</dbReference>
<proteinExistence type="inferred from homology"/>
<evidence type="ECO:0000256" key="3">
    <source>
        <dbReference type="PROSITE-ProRule" id="PRU01278"/>
    </source>
</evidence>
<dbReference type="InterPro" id="IPR050575">
    <property type="entry name" value="BMC_shell"/>
</dbReference>
<feature type="domain" description="BMC" evidence="4">
    <location>
        <begin position="16"/>
        <end position="100"/>
    </location>
</feature>
<evidence type="ECO:0000313" key="5">
    <source>
        <dbReference type="EMBL" id="SMA50130.1"/>
    </source>
</evidence>